<protein>
    <submittedName>
        <fullName evidence="2">Molybdenum cofactor cytidylyltransferase</fullName>
        <ecNumber evidence="2">2.7.7.76</ecNumber>
    </submittedName>
</protein>
<dbReference type="Pfam" id="PF12804">
    <property type="entry name" value="NTP_transf_3"/>
    <property type="match status" value="1"/>
</dbReference>
<feature type="domain" description="MobA-like NTP transferase" evidence="1">
    <location>
        <begin position="25"/>
        <end position="191"/>
    </location>
</feature>
<dbReference type="PANTHER" id="PTHR43777:SF1">
    <property type="entry name" value="MOLYBDENUM COFACTOR CYTIDYLYLTRANSFERASE"/>
    <property type="match status" value="1"/>
</dbReference>
<accession>A0ABU1P4D8</accession>
<dbReference type="InterPro" id="IPR025877">
    <property type="entry name" value="MobA-like_NTP_Trfase"/>
</dbReference>
<organism evidence="2 3">
    <name type="scientific">Paenibacillus qinlingensis</name>
    <dbReference type="NCBI Taxonomy" id="1837343"/>
    <lineage>
        <taxon>Bacteria</taxon>
        <taxon>Bacillati</taxon>
        <taxon>Bacillota</taxon>
        <taxon>Bacilli</taxon>
        <taxon>Bacillales</taxon>
        <taxon>Paenibacillaceae</taxon>
        <taxon>Paenibacillus</taxon>
    </lineage>
</organism>
<proteinExistence type="predicted"/>
<dbReference type="CDD" id="cd04182">
    <property type="entry name" value="GT_2_like_f"/>
    <property type="match status" value="1"/>
</dbReference>
<dbReference type="EMBL" id="JAVDSB010000018">
    <property type="protein sequence ID" value="MDR6554613.1"/>
    <property type="molecule type" value="Genomic_DNA"/>
</dbReference>
<dbReference type="GO" id="GO:0061602">
    <property type="term" value="F:molybdenum cofactor cytidylyltransferase activity"/>
    <property type="evidence" value="ECO:0007669"/>
    <property type="project" value="UniProtKB-EC"/>
</dbReference>
<keyword evidence="3" id="KW-1185">Reference proteome</keyword>
<evidence type="ECO:0000313" key="2">
    <source>
        <dbReference type="EMBL" id="MDR6554613.1"/>
    </source>
</evidence>
<name>A0ABU1P4D8_9BACL</name>
<evidence type="ECO:0000259" key="1">
    <source>
        <dbReference type="Pfam" id="PF12804"/>
    </source>
</evidence>
<reference evidence="2 3" key="1">
    <citation type="submission" date="2023-07" db="EMBL/GenBank/DDBJ databases">
        <title>Sorghum-associated microbial communities from plants grown in Nebraska, USA.</title>
        <authorList>
            <person name="Schachtman D."/>
        </authorList>
    </citation>
    <scope>NUCLEOTIDE SEQUENCE [LARGE SCALE GENOMIC DNA]</scope>
    <source>
        <strain evidence="2 3">CC258</strain>
    </source>
</reference>
<sequence length="231" mass="24521">MAIPRSSWTGCPKLLLMVRPKQIVGVYLAAGSSRRMGTAKQSLELAAGICLGGLALLKALACAELAQVIVVVRQGDALHWLPEAAHNQLASGRCRLIVSPDAELGMAHSLRAGIQAAEESEADGVMVMLADQPFIDGSTLEELIAAFNVEVGCDFVASGDSGVPKPPVILGRGMWPAASALKGDTGARVLFHLPAFRGQIIEAASLTFMDVDTVERYKEAKDIYKHQIMLS</sequence>
<dbReference type="SUPFAM" id="SSF53448">
    <property type="entry name" value="Nucleotide-diphospho-sugar transferases"/>
    <property type="match status" value="1"/>
</dbReference>
<dbReference type="InterPro" id="IPR029044">
    <property type="entry name" value="Nucleotide-diphossugar_trans"/>
</dbReference>
<evidence type="ECO:0000313" key="3">
    <source>
        <dbReference type="Proteomes" id="UP001267290"/>
    </source>
</evidence>
<keyword evidence="2" id="KW-0548">Nucleotidyltransferase</keyword>
<comment type="caution">
    <text evidence="2">The sequence shown here is derived from an EMBL/GenBank/DDBJ whole genome shotgun (WGS) entry which is preliminary data.</text>
</comment>
<dbReference type="Gene3D" id="3.90.550.10">
    <property type="entry name" value="Spore Coat Polysaccharide Biosynthesis Protein SpsA, Chain A"/>
    <property type="match status" value="1"/>
</dbReference>
<dbReference type="Proteomes" id="UP001267290">
    <property type="component" value="Unassembled WGS sequence"/>
</dbReference>
<dbReference type="EC" id="2.7.7.76" evidence="2"/>
<keyword evidence="2" id="KW-0808">Transferase</keyword>
<gene>
    <name evidence="2" type="ORF">J2736_005843</name>
</gene>
<dbReference type="PANTHER" id="PTHR43777">
    <property type="entry name" value="MOLYBDENUM COFACTOR CYTIDYLYLTRANSFERASE"/>
    <property type="match status" value="1"/>
</dbReference>